<dbReference type="Pfam" id="PF00153">
    <property type="entry name" value="Mito_carr"/>
    <property type="match status" value="4"/>
</dbReference>
<accession>A0A2T9Y9E4</accession>
<evidence type="ECO:0000256" key="6">
    <source>
        <dbReference type="ARBA" id="ARBA00022989"/>
    </source>
</evidence>
<dbReference type="InterPro" id="IPR023395">
    <property type="entry name" value="MCP_dom_sf"/>
</dbReference>
<dbReference type="PANTHER" id="PTHR45624">
    <property type="entry name" value="MITOCHONDRIAL BASIC AMINO ACIDS TRANSPORTER-RELATED"/>
    <property type="match status" value="1"/>
</dbReference>
<keyword evidence="8 9" id="KW-0472">Membrane</keyword>
<evidence type="ECO:0000256" key="1">
    <source>
        <dbReference type="ARBA" id="ARBA00004225"/>
    </source>
</evidence>
<organism evidence="12 15">
    <name type="scientific">Furculomyces boomerangus</name>
    <dbReference type="NCBI Taxonomy" id="61424"/>
    <lineage>
        <taxon>Eukaryota</taxon>
        <taxon>Fungi</taxon>
        <taxon>Fungi incertae sedis</taxon>
        <taxon>Zoopagomycota</taxon>
        <taxon>Kickxellomycotina</taxon>
        <taxon>Harpellomycetes</taxon>
        <taxon>Harpellales</taxon>
        <taxon>Harpellaceae</taxon>
        <taxon>Furculomyces</taxon>
    </lineage>
</organism>
<feature type="repeat" description="Solcar" evidence="9">
    <location>
        <begin position="21"/>
        <end position="100"/>
    </location>
</feature>
<evidence type="ECO:0008006" key="16">
    <source>
        <dbReference type="Google" id="ProtNLM"/>
    </source>
</evidence>
<dbReference type="EMBL" id="MBFT01000589">
    <property type="protein sequence ID" value="PVU88934.1"/>
    <property type="molecule type" value="Genomic_DNA"/>
</dbReference>
<evidence type="ECO:0000256" key="10">
    <source>
        <dbReference type="RuleBase" id="RU000488"/>
    </source>
</evidence>
<name>A0A2T9Y9E4_9FUNG</name>
<evidence type="ECO:0000313" key="14">
    <source>
        <dbReference type="EMBL" id="PVU93009.1"/>
    </source>
</evidence>
<evidence type="ECO:0000256" key="4">
    <source>
        <dbReference type="ARBA" id="ARBA00022692"/>
    </source>
</evidence>
<evidence type="ECO:0000313" key="15">
    <source>
        <dbReference type="Proteomes" id="UP000245699"/>
    </source>
</evidence>
<reference evidence="12 15" key="1">
    <citation type="journal article" date="2018" name="MBio">
        <title>Comparative Genomics Reveals the Core Gene Toolbox for the Fungus-Insect Symbiosis.</title>
        <authorList>
            <person name="Wang Y."/>
            <person name="Stata M."/>
            <person name="Wang W."/>
            <person name="Stajich J.E."/>
            <person name="White M.M."/>
            <person name="Moncalvo J.M."/>
        </authorList>
    </citation>
    <scope>NUCLEOTIDE SEQUENCE [LARGE SCALE GENOMIC DNA]</scope>
    <source>
        <strain evidence="12 15">AUS-77-4</strain>
    </source>
</reference>
<dbReference type="SUPFAM" id="SSF103506">
    <property type="entry name" value="Mitochondrial carrier"/>
    <property type="match status" value="1"/>
</dbReference>
<keyword evidence="3 10" id="KW-0813">Transport</keyword>
<comment type="caution">
    <text evidence="12">The sequence shown here is derived from an EMBL/GenBank/DDBJ whole genome shotgun (WGS) entry which is preliminary data.</text>
</comment>
<keyword evidence="7" id="KW-0496">Mitochondrion</keyword>
<feature type="repeat" description="Solcar" evidence="9">
    <location>
        <begin position="118"/>
        <end position="253"/>
    </location>
</feature>
<feature type="transmembrane region" description="Helical" evidence="11">
    <location>
        <begin position="223"/>
        <end position="246"/>
    </location>
</feature>
<evidence type="ECO:0000256" key="7">
    <source>
        <dbReference type="ARBA" id="ARBA00023128"/>
    </source>
</evidence>
<evidence type="ECO:0000313" key="12">
    <source>
        <dbReference type="EMBL" id="PVU88934.1"/>
    </source>
</evidence>
<keyword evidence="4 9" id="KW-0812">Transmembrane</keyword>
<dbReference type="Proteomes" id="UP000245699">
    <property type="component" value="Unassembled WGS sequence"/>
</dbReference>
<evidence type="ECO:0000313" key="13">
    <source>
        <dbReference type="EMBL" id="PVU91089.1"/>
    </source>
</evidence>
<dbReference type="OrthoDB" id="2382881at2759"/>
<evidence type="ECO:0000256" key="9">
    <source>
        <dbReference type="PROSITE-ProRule" id="PRU00282"/>
    </source>
</evidence>
<comment type="subcellular location">
    <subcellularLocation>
        <location evidence="1">Mitochondrion membrane</location>
        <topology evidence="1">Multi-pass membrane protein</topology>
    </subcellularLocation>
</comment>
<keyword evidence="5" id="KW-0677">Repeat</keyword>
<comment type="similarity">
    <text evidence="2 10">Belongs to the mitochondrial carrier (TC 2.A.29) family.</text>
</comment>
<dbReference type="EMBL" id="MBFT01000442">
    <property type="protein sequence ID" value="PVU91089.1"/>
    <property type="molecule type" value="Genomic_DNA"/>
</dbReference>
<dbReference type="PROSITE" id="PS50920">
    <property type="entry name" value="SOLCAR"/>
    <property type="match status" value="3"/>
</dbReference>
<keyword evidence="6 11" id="KW-1133">Transmembrane helix</keyword>
<feature type="transmembrane region" description="Helical" evidence="11">
    <location>
        <begin position="266"/>
        <end position="286"/>
    </location>
</feature>
<dbReference type="STRING" id="61424.A0A2T9Y9E4"/>
<evidence type="ECO:0000256" key="3">
    <source>
        <dbReference type="ARBA" id="ARBA00022448"/>
    </source>
</evidence>
<protein>
    <recommendedName>
        <fullName evidence="16">Mitochondrial carrier protein</fullName>
    </recommendedName>
</protein>
<dbReference type="InterPro" id="IPR050567">
    <property type="entry name" value="Mitochondrial_Carrier"/>
</dbReference>
<dbReference type="EMBL" id="MBFT01000338">
    <property type="protein sequence ID" value="PVU93009.1"/>
    <property type="molecule type" value="Genomic_DNA"/>
</dbReference>
<dbReference type="InterPro" id="IPR018108">
    <property type="entry name" value="MCP_transmembrane"/>
</dbReference>
<dbReference type="GO" id="GO:0031966">
    <property type="term" value="C:mitochondrial membrane"/>
    <property type="evidence" value="ECO:0007669"/>
    <property type="project" value="UniProtKB-SubCell"/>
</dbReference>
<dbReference type="Gene3D" id="1.50.40.10">
    <property type="entry name" value="Mitochondrial carrier domain"/>
    <property type="match status" value="1"/>
</dbReference>
<keyword evidence="15" id="KW-1185">Reference proteome</keyword>
<evidence type="ECO:0000256" key="11">
    <source>
        <dbReference type="SAM" id="Phobius"/>
    </source>
</evidence>
<evidence type="ECO:0000256" key="5">
    <source>
        <dbReference type="ARBA" id="ARBA00022737"/>
    </source>
</evidence>
<sequence length="358" mass="40535">MGKDPGVHHNNENFKRLLYENRIWMSAATAAICGVVTGYPFDSLKTRMQAYQYTSIWRCAKATITEEGFRGFYRGILPPLFTISVSKSASFTIYEATKVKVAEMYGVDSKVARPSISFITGSSFFSGGVSGIFIACLACPLELVKIQMQLSNLIYKEQLRKMESLKEEINRKTSISKSGYQARMLALKNLEQVIEKNELGNNSNKKITNLGSMRQIFRMRGIFGLYSGFNIHIVRDFSGTGIYFGAYEASKEILRRMTSSENTGPFTHMMAGGICGVLAWVIIFPIDLVKSVYQKNLLALPNVKQTYTNCLKEIYRSYGTRGFYRGIEVTLIRAFPLHALNFTVYEWMRDAITKYSKL</sequence>
<dbReference type="PANTHER" id="PTHR45624:SF9">
    <property type="entry name" value="CARRIER PROTEIN, PUTATIVE (AFU_ORTHOLOGUE AFUA_4G06390)-RELATED"/>
    <property type="match status" value="1"/>
</dbReference>
<gene>
    <name evidence="14" type="ORF">BB559_003492</name>
    <name evidence="13" type="ORF">BB559_004311</name>
    <name evidence="12" type="ORF">BB559_005293</name>
</gene>
<dbReference type="AlphaFoldDB" id="A0A2T9Y9E4"/>
<feature type="repeat" description="Solcar" evidence="9">
    <location>
        <begin position="263"/>
        <end position="351"/>
    </location>
</feature>
<evidence type="ECO:0000256" key="2">
    <source>
        <dbReference type="ARBA" id="ARBA00006375"/>
    </source>
</evidence>
<feature type="transmembrane region" description="Helical" evidence="11">
    <location>
        <begin position="23"/>
        <end position="41"/>
    </location>
</feature>
<evidence type="ECO:0000256" key="8">
    <source>
        <dbReference type="ARBA" id="ARBA00023136"/>
    </source>
</evidence>
<proteinExistence type="inferred from homology"/>
<dbReference type="GO" id="GO:0022857">
    <property type="term" value="F:transmembrane transporter activity"/>
    <property type="evidence" value="ECO:0007669"/>
    <property type="project" value="TreeGrafter"/>
</dbReference>